<name>A0A0F8YAG1_9ZZZZ</name>
<proteinExistence type="inferred from homology"/>
<dbReference type="GO" id="GO:0005975">
    <property type="term" value="P:carbohydrate metabolic process"/>
    <property type="evidence" value="ECO:0007669"/>
    <property type="project" value="InterPro"/>
</dbReference>
<dbReference type="AlphaFoldDB" id="A0A0F8YAG1"/>
<keyword evidence="3" id="KW-0119">Carbohydrate metabolism</keyword>
<dbReference type="EMBL" id="LAZR01054522">
    <property type="protein sequence ID" value="KKK78363.1"/>
    <property type="molecule type" value="Genomic_DNA"/>
</dbReference>
<dbReference type="InterPro" id="IPR023296">
    <property type="entry name" value="Glyco_hydro_beta-prop_sf"/>
</dbReference>
<protein>
    <recommendedName>
        <fullName evidence="6">Glycosyl hydrolase family 43</fullName>
    </recommendedName>
</protein>
<reference evidence="5" key="1">
    <citation type="journal article" date="2015" name="Nature">
        <title>Complex archaea that bridge the gap between prokaryotes and eukaryotes.</title>
        <authorList>
            <person name="Spang A."/>
            <person name="Saw J.H."/>
            <person name="Jorgensen S.L."/>
            <person name="Zaremba-Niedzwiedzka K."/>
            <person name="Martijn J."/>
            <person name="Lind A.E."/>
            <person name="van Eijk R."/>
            <person name="Schleper C."/>
            <person name="Guy L."/>
            <person name="Ettema T.J."/>
        </authorList>
    </citation>
    <scope>NUCLEOTIDE SEQUENCE</scope>
</reference>
<dbReference type="Gene3D" id="2.115.10.20">
    <property type="entry name" value="Glycosyl hydrolase domain, family 43"/>
    <property type="match status" value="1"/>
</dbReference>
<gene>
    <name evidence="5" type="ORF">LCGC14_2844330</name>
</gene>
<dbReference type="InterPro" id="IPR052176">
    <property type="entry name" value="Glycosyl_Hydrlase_43_Enz"/>
</dbReference>
<evidence type="ECO:0000256" key="2">
    <source>
        <dbReference type="ARBA" id="ARBA00022801"/>
    </source>
</evidence>
<evidence type="ECO:0008006" key="6">
    <source>
        <dbReference type="Google" id="ProtNLM"/>
    </source>
</evidence>
<comment type="caution">
    <text evidence="5">The sequence shown here is derived from an EMBL/GenBank/DDBJ whole genome shotgun (WGS) entry which is preliminary data.</text>
</comment>
<accession>A0A0F8YAG1</accession>
<dbReference type="PANTHER" id="PTHR43772">
    <property type="entry name" value="ENDO-1,4-BETA-XYLANASE"/>
    <property type="match status" value="1"/>
</dbReference>
<feature type="non-terminal residue" evidence="5">
    <location>
        <position position="185"/>
    </location>
</feature>
<sequence>MKITTLLVLLGAWAGLAASSVAQGPEPAKAAQPAGTYRNPIIEHHGPADPSVILYQGVYYLYPTWDTRGYHVFVSDDLVHWQQKPRCFVDSRGGAWAPDVFHHAKGDGKFYLYYTVNQPGGGKQIGVAVADGPLGPFADRGVLAGDSIDAHLFQDDDGKLYLYYVKMAHGRFRIVAQGMADPLSK</sequence>
<keyword evidence="2" id="KW-0378">Hydrolase</keyword>
<dbReference type="GO" id="GO:0004553">
    <property type="term" value="F:hydrolase activity, hydrolyzing O-glycosyl compounds"/>
    <property type="evidence" value="ECO:0007669"/>
    <property type="project" value="InterPro"/>
</dbReference>
<dbReference type="InterPro" id="IPR006710">
    <property type="entry name" value="Glyco_hydro_43"/>
</dbReference>
<evidence type="ECO:0000313" key="5">
    <source>
        <dbReference type="EMBL" id="KKK78363.1"/>
    </source>
</evidence>
<dbReference type="Pfam" id="PF04616">
    <property type="entry name" value="Glyco_hydro_43"/>
    <property type="match status" value="1"/>
</dbReference>
<evidence type="ECO:0000256" key="4">
    <source>
        <dbReference type="ARBA" id="ARBA00023295"/>
    </source>
</evidence>
<comment type="similarity">
    <text evidence="1">Belongs to the glycosyl hydrolase 43 family.</text>
</comment>
<keyword evidence="4" id="KW-0326">Glycosidase</keyword>
<evidence type="ECO:0000256" key="1">
    <source>
        <dbReference type="ARBA" id="ARBA00009865"/>
    </source>
</evidence>
<evidence type="ECO:0000256" key="3">
    <source>
        <dbReference type="ARBA" id="ARBA00023277"/>
    </source>
</evidence>
<dbReference type="SUPFAM" id="SSF75005">
    <property type="entry name" value="Arabinanase/levansucrase/invertase"/>
    <property type="match status" value="1"/>
</dbReference>
<dbReference type="PANTHER" id="PTHR43772:SF2">
    <property type="entry name" value="PUTATIVE (AFU_ORTHOLOGUE AFUA_2G04480)-RELATED"/>
    <property type="match status" value="1"/>
</dbReference>
<organism evidence="5">
    <name type="scientific">marine sediment metagenome</name>
    <dbReference type="NCBI Taxonomy" id="412755"/>
    <lineage>
        <taxon>unclassified sequences</taxon>
        <taxon>metagenomes</taxon>
        <taxon>ecological metagenomes</taxon>
    </lineage>
</organism>